<reference evidence="2 3" key="1">
    <citation type="journal article" date="2018" name="Biotechnol. Biofuels">
        <title>Integrative visual omics of the white-rot fungus Polyporus brumalis exposes the biotechnological potential of its oxidative enzymes for delignifying raw plant biomass.</title>
        <authorList>
            <person name="Miyauchi S."/>
            <person name="Rancon A."/>
            <person name="Drula E."/>
            <person name="Hage H."/>
            <person name="Chaduli D."/>
            <person name="Favel A."/>
            <person name="Grisel S."/>
            <person name="Henrissat B."/>
            <person name="Herpoel-Gimbert I."/>
            <person name="Ruiz-Duenas F.J."/>
            <person name="Chevret D."/>
            <person name="Hainaut M."/>
            <person name="Lin J."/>
            <person name="Wang M."/>
            <person name="Pangilinan J."/>
            <person name="Lipzen A."/>
            <person name="Lesage-Meessen L."/>
            <person name="Navarro D."/>
            <person name="Riley R."/>
            <person name="Grigoriev I.V."/>
            <person name="Zhou S."/>
            <person name="Raouche S."/>
            <person name="Rosso M.N."/>
        </authorList>
    </citation>
    <scope>NUCLEOTIDE SEQUENCE [LARGE SCALE GENOMIC DNA]</scope>
    <source>
        <strain evidence="2 3">BRFM 1820</strain>
    </source>
</reference>
<evidence type="ECO:0000256" key="1">
    <source>
        <dbReference type="SAM" id="MobiDB-lite"/>
    </source>
</evidence>
<sequence>MARRRPGPAVGKTKKGWYGYTTKASAERGLLREVIDMDIVYKTGDPRAQMRWEALAFQELVVFYGIVLRGWPPRVTFQNPSKMSIFVIRYLLELFEFGYLYFRRATPGELFAARESIYNAVPCLLFKLPTIRNCRSNLNQHWARPTIDPVKFPPRFVRNGPKSARGVDRESEDEAEGAVSEIEDADEYWGPVAPLRKRYHELPEDPISEW</sequence>
<organism evidence="2 3">
    <name type="scientific">Lentinus brumalis</name>
    <dbReference type="NCBI Taxonomy" id="2498619"/>
    <lineage>
        <taxon>Eukaryota</taxon>
        <taxon>Fungi</taxon>
        <taxon>Dikarya</taxon>
        <taxon>Basidiomycota</taxon>
        <taxon>Agaricomycotina</taxon>
        <taxon>Agaricomycetes</taxon>
        <taxon>Polyporales</taxon>
        <taxon>Polyporaceae</taxon>
        <taxon>Lentinus</taxon>
    </lineage>
</organism>
<name>A0A371CWH6_9APHY</name>
<protein>
    <submittedName>
        <fullName evidence="2">Uncharacterized protein</fullName>
    </submittedName>
</protein>
<dbReference type="EMBL" id="KZ857447">
    <property type="protein sequence ID" value="RDX44639.1"/>
    <property type="molecule type" value="Genomic_DNA"/>
</dbReference>
<proteinExistence type="predicted"/>
<dbReference type="OrthoDB" id="2747875at2759"/>
<gene>
    <name evidence="2" type="ORF">OH76DRAFT_1486930</name>
</gene>
<keyword evidence="3" id="KW-1185">Reference proteome</keyword>
<dbReference type="AlphaFoldDB" id="A0A371CWH6"/>
<evidence type="ECO:0000313" key="3">
    <source>
        <dbReference type="Proteomes" id="UP000256964"/>
    </source>
</evidence>
<evidence type="ECO:0000313" key="2">
    <source>
        <dbReference type="EMBL" id="RDX44639.1"/>
    </source>
</evidence>
<feature type="region of interest" description="Disordered" evidence="1">
    <location>
        <begin position="158"/>
        <end position="186"/>
    </location>
</feature>
<accession>A0A371CWH6</accession>
<feature type="compositionally biased region" description="Acidic residues" evidence="1">
    <location>
        <begin position="170"/>
        <end position="186"/>
    </location>
</feature>
<dbReference type="Proteomes" id="UP000256964">
    <property type="component" value="Unassembled WGS sequence"/>
</dbReference>